<dbReference type="AlphaFoldDB" id="A0A540K2M2"/>
<sequence>MPVATYFAPSRSLSKLSGGASSSQGGQTESSGNAYNTNSPEFTGSSSATNSHPSISLG</sequence>
<name>A0A540K2M2_MALBA</name>
<dbReference type="EMBL" id="VIEB01037001">
    <property type="protein sequence ID" value="TQD68539.1"/>
    <property type="molecule type" value="Genomic_DNA"/>
</dbReference>
<feature type="compositionally biased region" description="Polar residues" evidence="1">
    <location>
        <begin position="33"/>
        <end position="58"/>
    </location>
</feature>
<evidence type="ECO:0000256" key="1">
    <source>
        <dbReference type="SAM" id="MobiDB-lite"/>
    </source>
</evidence>
<keyword evidence="3" id="KW-1185">Reference proteome</keyword>
<accession>A0A540K2M2</accession>
<gene>
    <name evidence="2" type="ORF">C1H46_045928</name>
</gene>
<proteinExistence type="predicted"/>
<evidence type="ECO:0000313" key="2">
    <source>
        <dbReference type="EMBL" id="TQD68539.1"/>
    </source>
</evidence>
<protein>
    <submittedName>
        <fullName evidence="2">Uncharacterized protein</fullName>
    </submittedName>
</protein>
<organism evidence="2 3">
    <name type="scientific">Malus baccata</name>
    <name type="common">Siberian crab apple</name>
    <name type="synonym">Pyrus baccata</name>
    <dbReference type="NCBI Taxonomy" id="106549"/>
    <lineage>
        <taxon>Eukaryota</taxon>
        <taxon>Viridiplantae</taxon>
        <taxon>Streptophyta</taxon>
        <taxon>Embryophyta</taxon>
        <taxon>Tracheophyta</taxon>
        <taxon>Spermatophyta</taxon>
        <taxon>Magnoliopsida</taxon>
        <taxon>eudicotyledons</taxon>
        <taxon>Gunneridae</taxon>
        <taxon>Pentapetalae</taxon>
        <taxon>rosids</taxon>
        <taxon>fabids</taxon>
        <taxon>Rosales</taxon>
        <taxon>Rosaceae</taxon>
        <taxon>Amygdaloideae</taxon>
        <taxon>Maleae</taxon>
        <taxon>Malus</taxon>
    </lineage>
</organism>
<reference evidence="2 3" key="1">
    <citation type="journal article" date="2019" name="G3 (Bethesda)">
        <title>Sequencing of a Wild Apple (Malus baccata) Genome Unravels the Differences Between Cultivated and Wild Apple Species Regarding Disease Resistance and Cold Tolerance.</title>
        <authorList>
            <person name="Chen X."/>
        </authorList>
    </citation>
    <scope>NUCLEOTIDE SEQUENCE [LARGE SCALE GENOMIC DNA]</scope>
    <source>
        <strain evidence="3">cv. Shandingzi</strain>
        <tissue evidence="2">Leaves</tissue>
    </source>
</reference>
<comment type="caution">
    <text evidence="2">The sequence shown here is derived from an EMBL/GenBank/DDBJ whole genome shotgun (WGS) entry which is preliminary data.</text>
</comment>
<feature type="region of interest" description="Disordered" evidence="1">
    <location>
        <begin position="1"/>
        <end position="58"/>
    </location>
</feature>
<evidence type="ECO:0000313" key="3">
    <source>
        <dbReference type="Proteomes" id="UP000315295"/>
    </source>
</evidence>
<dbReference type="Proteomes" id="UP000315295">
    <property type="component" value="Unassembled WGS sequence"/>
</dbReference>
<feature type="compositionally biased region" description="Low complexity" evidence="1">
    <location>
        <begin position="10"/>
        <end position="32"/>
    </location>
</feature>